<dbReference type="Gene3D" id="3.40.605.10">
    <property type="entry name" value="Aldehyde Dehydrogenase, Chain A, domain 1"/>
    <property type="match status" value="1"/>
</dbReference>
<dbReference type="InterPro" id="IPR016161">
    <property type="entry name" value="Ald_DH/histidinol_DH"/>
</dbReference>
<accession>A0A8A7KF47</accession>
<reference evidence="4" key="1">
    <citation type="submission" date="2019-12" db="EMBL/GenBank/DDBJ databases">
        <authorList>
            <person name="zhang j."/>
            <person name="sun C.M."/>
        </authorList>
    </citation>
    <scope>NUCLEOTIDE SEQUENCE</scope>
    <source>
        <strain evidence="4">NS-1</strain>
    </source>
</reference>
<dbReference type="AlphaFoldDB" id="A0A8A7KF47"/>
<gene>
    <name evidence="4" type="ORF">GM661_12920</name>
</gene>
<evidence type="ECO:0000313" key="4">
    <source>
        <dbReference type="EMBL" id="QTM00032.1"/>
    </source>
</evidence>
<protein>
    <submittedName>
        <fullName evidence="4">Aldehyde dehydrogenase family protein</fullName>
    </submittedName>
</protein>
<evidence type="ECO:0000256" key="1">
    <source>
        <dbReference type="ARBA" id="ARBA00023002"/>
    </source>
</evidence>
<organism evidence="4 5">
    <name type="scientific">Iocasia fonsfrigidae</name>
    <dbReference type="NCBI Taxonomy" id="2682810"/>
    <lineage>
        <taxon>Bacteria</taxon>
        <taxon>Bacillati</taxon>
        <taxon>Bacillota</taxon>
        <taxon>Clostridia</taxon>
        <taxon>Halanaerobiales</taxon>
        <taxon>Halanaerobiaceae</taxon>
        <taxon>Iocasia</taxon>
    </lineage>
</organism>
<keyword evidence="5" id="KW-1185">Reference proteome</keyword>
<dbReference type="InterPro" id="IPR016163">
    <property type="entry name" value="Ald_DH_C"/>
</dbReference>
<dbReference type="PANTHER" id="PTHR11699">
    <property type="entry name" value="ALDEHYDE DEHYDROGENASE-RELATED"/>
    <property type="match status" value="1"/>
</dbReference>
<evidence type="ECO:0000259" key="3">
    <source>
        <dbReference type="Pfam" id="PF00171"/>
    </source>
</evidence>
<keyword evidence="1" id="KW-0560">Oxidoreductase</keyword>
<dbReference type="GO" id="GO:0008774">
    <property type="term" value="F:acetaldehyde dehydrogenase (acetylating) activity"/>
    <property type="evidence" value="ECO:0007669"/>
    <property type="project" value="InterPro"/>
</dbReference>
<dbReference type="Gene3D" id="3.40.309.10">
    <property type="entry name" value="Aldehyde Dehydrogenase, Chain A, domain 2"/>
    <property type="match status" value="1"/>
</dbReference>
<evidence type="ECO:0000313" key="5">
    <source>
        <dbReference type="Proteomes" id="UP000665020"/>
    </source>
</evidence>
<feature type="domain" description="Aldehyde dehydrogenase" evidence="3">
    <location>
        <begin position="38"/>
        <end position="420"/>
    </location>
</feature>
<dbReference type="InterPro" id="IPR015590">
    <property type="entry name" value="Aldehyde_DH_dom"/>
</dbReference>
<dbReference type="Proteomes" id="UP000665020">
    <property type="component" value="Chromosome"/>
</dbReference>
<keyword evidence="2" id="KW-0520">NAD</keyword>
<dbReference type="InterPro" id="IPR012408">
    <property type="entry name" value="Acetald_propionald_DH-rel"/>
</dbReference>
<dbReference type="PIRSF" id="PIRSF036410">
    <property type="entry name" value="EutE_PduP"/>
    <property type="match status" value="1"/>
</dbReference>
<dbReference type="InterPro" id="IPR016162">
    <property type="entry name" value="Ald_DH_N"/>
</dbReference>
<name>A0A8A7KF47_9FIRM</name>
<dbReference type="SUPFAM" id="SSF53720">
    <property type="entry name" value="ALDH-like"/>
    <property type="match status" value="1"/>
</dbReference>
<dbReference type="EMBL" id="CP046640">
    <property type="protein sequence ID" value="QTM00032.1"/>
    <property type="molecule type" value="Genomic_DNA"/>
</dbReference>
<evidence type="ECO:0000256" key="2">
    <source>
        <dbReference type="ARBA" id="ARBA00023027"/>
    </source>
</evidence>
<dbReference type="NCBIfam" id="NF011927">
    <property type="entry name" value="PRK15398.1"/>
    <property type="match status" value="1"/>
</dbReference>
<proteinExistence type="predicted"/>
<dbReference type="Pfam" id="PF00171">
    <property type="entry name" value="Aldedh"/>
    <property type="match status" value="1"/>
</dbReference>
<dbReference type="CDD" id="cd07121">
    <property type="entry name" value="ALDH_EutE"/>
    <property type="match status" value="1"/>
</dbReference>
<dbReference type="KEGG" id="ifn:GM661_12920"/>
<sequence>MNTEELNEIVKEVLQEFNEQDYSSSQKESDKELGIYDSMEEAITAARRAQKEYQANFSLQERETLIAAMRKEMGQHLEELAQKACEESEMGRVADKIIKNRMAVEKTPGTEDLKTEAYSGRDGLTVIEQAPFGVICSIAPVTNPTETIICNAIGMLAAGNAVVFNPHPRAKNVSKLTIKLLNKAIVAAGGPSYLLTAVKEPTIQTVESCMKDERIIMVVATGGPGVVKAALSSGKKAIGAGAGNPPVIVDRTADLKKAAVDIIKGASFDNNLPCTSEKVIMAVKEIADDLLKYMTEDKAQLVKDPAALEKIVLNEDGSINKDMVGKDASYIMEQAGLKAKGNLRLIVVDVDFNHPFVQKEQLMPVIPLVRVEDFNTAVKLAVEVEHGNRHTAAIHSKNVDNLTCFAKKIETTIYVKNAPSYAGIGVGGEGHATFTIAGPTGEGLTSARTFTRRRRCVLVDGFSII</sequence>